<dbReference type="HAMAP" id="MF_00354">
    <property type="entry name" value="Idi_2"/>
    <property type="match status" value="1"/>
</dbReference>
<proteinExistence type="inferred from homology"/>
<evidence type="ECO:0000256" key="3">
    <source>
        <dbReference type="ARBA" id="ARBA00022630"/>
    </source>
</evidence>
<dbReference type="GO" id="GO:0008299">
    <property type="term" value="P:isoprenoid biosynthetic process"/>
    <property type="evidence" value="ECO:0007669"/>
    <property type="project" value="UniProtKB-UniRule"/>
</dbReference>
<dbReference type="NCBIfam" id="TIGR02151">
    <property type="entry name" value="IPP_isom_2"/>
    <property type="match status" value="1"/>
</dbReference>
<comment type="function">
    <text evidence="11">Involved in the biosynthesis of isoprenoids. Catalyzes the 1,3-allylic rearrangement of the homoallylic substrate isopentenyl (IPP) to its allylic isomer, dimethylallyl diphosphate (DMAPP).</text>
</comment>
<feature type="binding site" evidence="11">
    <location>
        <begin position="5"/>
        <end position="6"/>
    </location>
    <ligand>
        <name>substrate</name>
    </ligand>
</feature>
<comment type="catalytic activity">
    <reaction evidence="11">
        <text>isopentenyl diphosphate = dimethylallyl diphosphate</text>
        <dbReference type="Rhea" id="RHEA:23284"/>
        <dbReference type="ChEBI" id="CHEBI:57623"/>
        <dbReference type="ChEBI" id="CHEBI:128769"/>
        <dbReference type="EC" id="5.3.3.2"/>
    </reaction>
</comment>
<dbReference type="PIRSF" id="PIRSF003314">
    <property type="entry name" value="IPP_isomerase"/>
    <property type="match status" value="1"/>
</dbReference>
<dbReference type="InterPro" id="IPR000262">
    <property type="entry name" value="FMN-dep_DH"/>
</dbReference>
<keyword evidence="7 11" id="KW-0521">NADP</keyword>
<feature type="binding site" evidence="11">
    <location>
        <begin position="267"/>
        <end position="269"/>
    </location>
    <ligand>
        <name>FMN</name>
        <dbReference type="ChEBI" id="CHEBI:58210"/>
    </ligand>
</feature>
<evidence type="ECO:0000256" key="2">
    <source>
        <dbReference type="ARBA" id="ARBA00022490"/>
    </source>
</evidence>
<evidence type="ECO:0000256" key="4">
    <source>
        <dbReference type="ARBA" id="ARBA00022643"/>
    </source>
</evidence>
<evidence type="ECO:0000256" key="8">
    <source>
        <dbReference type="ARBA" id="ARBA00023229"/>
    </source>
</evidence>
<keyword evidence="4 11" id="KW-0288">FMN</keyword>
<dbReference type="STRING" id="207954.MED92_02369"/>
<name>A0A2G6JQ18_NEPCE</name>
<feature type="binding site" evidence="11">
    <location>
        <begin position="94"/>
        <end position="96"/>
    </location>
    <ligand>
        <name>substrate</name>
    </ligand>
</feature>
<comment type="caution">
    <text evidence="13">The sequence shown here is derived from an EMBL/GenBank/DDBJ whole genome shotgun (WGS) entry which is preliminary data.</text>
</comment>
<feature type="binding site" evidence="11">
    <location>
        <begin position="63"/>
        <end position="65"/>
    </location>
    <ligand>
        <name>FMN</name>
        <dbReference type="ChEBI" id="CHEBI:58210"/>
    </ligand>
</feature>
<dbReference type="GO" id="GO:0005737">
    <property type="term" value="C:cytoplasm"/>
    <property type="evidence" value="ECO:0007669"/>
    <property type="project" value="UniProtKB-SubCell"/>
</dbReference>
<keyword evidence="6 11" id="KW-0460">Magnesium</keyword>
<evidence type="ECO:0000256" key="1">
    <source>
        <dbReference type="ARBA" id="ARBA00001917"/>
    </source>
</evidence>
<comment type="subcellular location">
    <subcellularLocation>
        <location evidence="11">Cytoplasm</location>
    </subcellularLocation>
</comment>
<dbReference type="InterPro" id="IPR013785">
    <property type="entry name" value="Aldolase_TIM"/>
</dbReference>
<feature type="binding site" evidence="11">
    <location>
        <position position="122"/>
    </location>
    <ligand>
        <name>FMN</name>
        <dbReference type="ChEBI" id="CHEBI:58210"/>
    </ligand>
</feature>
<dbReference type="Proteomes" id="UP000243469">
    <property type="component" value="Unassembled WGS sequence"/>
</dbReference>
<feature type="domain" description="FMN-dependent dehydrogenase" evidence="12">
    <location>
        <begin position="17"/>
        <end position="95"/>
    </location>
</feature>
<dbReference type="EC" id="5.3.3.2" evidence="11"/>
<dbReference type="PANTHER" id="PTHR43665:SF1">
    <property type="entry name" value="ISOPENTENYL-DIPHOSPHATE DELTA-ISOMERASE"/>
    <property type="match status" value="1"/>
</dbReference>
<evidence type="ECO:0000313" key="13">
    <source>
        <dbReference type="EMBL" id="PIE25498.1"/>
    </source>
</evidence>
<dbReference type="SUPFAM" id="SSF51395">
    <property type="entry name" value="FMN-linked oxidoreductases"/>
    <property type="match status" value="1"/>
</dbReference>
<dbReference type="GO" id="GO:0004452">
    <property type="term" value="F:isopentenyl-diphosphate delta-isomerase activity"/>
    <property type="evidence" value="ECO:0007669"/>
    <property type="project" value="UniProtKB-UniRule"/>
</dbReference>
<feature type="binding site" evidence="11">
    <location>
        <position position="62"/>
    </location>
    <ligand>
        <name>FMN</name>
        <dbReference type="ChEBI" id="CHEBI:58210"/>
    </ligand>
</feature>
<dbReference type="AlphaFoldDB" id="A0A2G6JQ18"/>
<keyword evidence="5 11" id="KW-0479">Metal-binding</keyword>
<evidence type="ECO:0000256" key="9">
    <source>
        <dbReference type="ARBA" id="ARBA00023235"/>
    </source>
</evidence>
<feature type="binding site" evidence="11">
    <location>
        <position position="157"/>
    </location>
    <ligand>
        <name>substrate</name>
    </ligand>
</feature>
<keyword evidence="9 11" id="KW-0413">Isomerase</keyword>
<evidence type="ECO:0000256" key="7">
    <source>
        <dbReference type="ARBA" id="ARBA00022857"/>
    </source>
</evidence>
<dbReference type="GO" id="GO:0070402">
    <property type="term" value="F:NADPH binding"/>
    <property type="evidence" value="ECO:0007669"/>
    <property type="project" value="UniProtKB-UniRule"/>
</dbReference>
<evidence type="ECO:0000256" key="10">
    <source>
        <dbReference type="ARBA" id="ARBA00025810"/>
    </source>
</evidence>
<evidence type="ECO:0000313" key="14">
    <source>
        <dbReference type="Proteomes" id="UP000243469"/>
    </source>
</evidence>
<evidence type="ECO:0000259" key="12">
    <source>
        <dbReference type="Pfam" id="PF01070"/>
    </source>
</evidence>
<dbReference type="GO" id="GO:0010181">
    <property type="term" value="F:FMN binding"/>
    <property type="evidence" value="ECO:0007669"/>
    <property type="project" value="UniProtKB-UniRule"/>
</dbReference>
<dbReference type="Pfam" id="PF01070">
    <property type="entry name" value="FMN_dh"/>
    <property type="match status" value="2"/>
</dbReference>
<dbReference type="InterPro" id="IPR011179">
    <property type="entry name" value="IPdP_isomerase"/>
</dbReference>
<evidence type="ECO:0000256" key="5">
    <source>
        <dbReference type="ARBA" id="ARBA00022723"/>
    </source>
</evidence>
<feature type="binding site" evidence="11">
    <location>
        <position position="94"/>
    </location>
    <ligand>
        <name>FMN</name>
        <dbReference type="ChEBI" id="CHEBI:58210"/>
    </ligand>
</feature>
<feature type="binding site" evidence="11">
    <location>
        <begin position="288"/>
        <end position="289"/>
    </location>
    <ligand>
        <name>FMN</name>
        <dbReference type="ChEBI" id="CHEBI:58210"/>
    </ligand>
</feature>
<comment type="cofactor">
    <cofactor evidence="1 11">
        <name>FMN</name>
        <dbReference type="ChEBI" id="CHEBI:58210"/>
    </cofactor>
</comment>
<comment type="cofactor">
    <cofactor evidence="11">
        <name>NADPH</name>
        <dbReference type="ChEBI" id="CHEBI:57783"/>
    </cofactor>
</comment>
<dbReference type="GO" id="GO:0000287">
    <property type="term" value="F:magnesium ion binding"/>
    <property type="evidence" value="ECO:0007669"/>
    <property type="project" value="UniProtKB-UniRule"/>
</dbReference>
<keyword evidence="2 11" id="KW-0963">Cytoplasm</keyword>
<comment type="cofactor">
    <cofactor evidence="11">
        <name>Mg(2+)</name>
        <dbReference type="ChEBI" id="CHEBI:18420"/>
    </cofactor>
</comment>
<sequence>MTNERKIEHIRVIEDDINTDRFGHYFDRIRLLHRAMPEISLNDIDSSCEFLGHRLSFPLLISSMTGGDHALIKVINRNLAEAAERSAVAMAVGSQRVMFTTPAARESFDLRKFAPNVPLLGNLGAVQLNYGIELSQAQEAVNILQADGLYLHLNPLQEAVQPEGDTDFSALGEKISQLVRYLDVPVLLKEVGCGLSPVDIELGLQAGVTLFDVAGTGGTSWSRIEHHRRNDKSNLGLKFQDWGIPTPLALKLAAPFQNRATIVASGGLRDGIDMAKSVILGASLCGMAAPLLKPAMESADAVVTEIERIKTEFRTAMFLLGAPDLNSLHNNRALILEDCRIETR</sequence>
<dbReference type="Gene3D" id="3.20.20.70">
    <property type="entry name" value="Aldolase class I"/>
    <property type="match status" value="1"/>
</dbReference>
<gene>
    <name evidence="11" type="primary">fni</name>
    <name evidence="13" type="ORF">CSA60_00300</name>
</gene>
<accession>A0A2G6JQ18</accession>
<evidence type="ECO:0000256" key="11">
    <source>
        <dbReference type="HAMAP-Rule" id="MF_00354"/>
    </source>
</evidence>
<feature type="domain" description="FMN-dependent dehydrogenase" evidence="12">
    <location>
        <begin position="173"/>
        <end position="331"/>
    </location>
</feature>
<organism evidence="13 14">
    <name type="scientific">Neptuniibacter caesariensis</name>
    <dbReference type="NCBI Taxonomy" id="207954"/>
    <lineage>
        <taxon>Bacteria</taxon>
        <taxon>Pseudomonadati</taxon>
        <taxon>Pseudomonadota</taxon>
        <taxon>Gammaproteobacteria</taxon>
        <taxon>Oceanospirillales</taxon>
        <taxon>Oceanospirillaceae</taxon>
        <taxon>Neptuniibacter</taxon>
    </lineage>
</organism>
<feature type="binding site" evidence="11">
    <location>
        <position position="219"/>
    </location>
    <ligand>
        <name>FMN</name>
        <dbReference type="ChEBI" id="CHEBI:58210"/>
    </ligand>
</feature>
<evidence type="ECO:0000256" key="6">
    <source>
        <dbReference type="ARBA" id="ARBA00022842"/>
    </source>
</evidence>
<comment type="similarity">
    <text evidence="11">Belongs to the IPP isomerase type 2 family.</text>
</comment>
<dbReference type="GO" id="GO:0016491">
    <property type="term" value="F:oxidoreductase activity"/>
    <property type="evidence" value="ECO:0007669"/>
    <property type="project" value="InterPro"/>
</dbReference>
<feature type="binding site" evidence="11">
    <location>
        <position position="189"/>
    </location>
    <ligand>
        <name>FMN</name>
        <dbReference type="ChEBI" id="CHEBI:58210"/>
    </ligand>
</feature>
<dbReference type="EMBL" id="PDSH01000004">
    <property type="protein sequence ID" value="PIE25498.1"/>
    <property type="molecule type" value="Genomic_DNA"/>
</dbReference>
<keyword evidence="3 11" id="KW-0285">Flavoprotein</keyword>
<keyword evidence="8 11" id="KW-0414">Isoprene biosynthesis</keyword>
<comment type="caution">
    <text evidence="11">Lacks conserved residue(s) required for the propagation of feature annotation.</text>
</comment>
<feature type="binding site" evidence="11">
    <location>
        <position position="158"/>
    </location>
    <ligand>
        <name>Mg(2+)</name>
        <dbReference type="ChEBI" id="CHEBI:18420"/>
    </ligand>
</feature>
<dbReference type="PANTHER" id="PTHR43665">
    <property type="entry name" value="ISOPENTENYL-DIPHOSPHATE DELTA-ISOMERASE"/>
    <property type="match status" value="1"/>
</dbReference>
<reference evidence="13 14" key="1">
    <citation type="submission" date="2017-10" db="EMBL/GenBank/DDBJ databases">
        <title>Novel microbial diversity and functional potential in the marine mammal oral microbiome.</title>
        <authorList>
            <person name="Dudek N.K."/>
            <person name="Sun C.L."/>
            <person name="Burstein D."/>
            <person name="Kantor R.S."/>
            <person name="Aliaga Goltsman D.S."/>
            <person name="Bik E.M."/>
            <person name="Thomas B.C."/>
            <person name="Banfield J.F."/>
            <person name="Relman D.A."/>
        </authorList>
    </citation>
    <scope>NUCLEOTIDE SEQUENCE [LARGE SCALE GENOMIC DNA]</scope>
    <source>
        <strain evidence="13">DOLJORAL78_47_21</strain>
    </source>
</reference>
<dbReference type="CDD" id="cd02811">
    <property type="entry name" value="IDI-2_FMN"/>
    <property type="match status" value="1"/>
</dbReference>
<comment type="subunit">
    <text evidence="10 11">Homooctamer. Dimer of tetramers.</text>
</comment>
<protein>
    <recommendedName>
        <fullName evidence="11">Isopentenyl-diphosphate delta-isomerase</fullName>
        <shortName evidence="11">IPP isomerase</shortName>
        <ecNumber evidence="11">5.3.3.2</ecNumber>
    </recommendedName>
    <alternativeName>
        <fullName evidence="11">Isopentenyl diphosphate:dimethylallyl diphosphate isomerase</fullName>
    </alternativeName>
    <alternativeName>
        <fullName evidence="11">Isopentenyl pyrophosphate isomerase</fullName>
    </alternativeName>
    <alternativeName>
        <fullName evidence="11">Type 2 isopentenyl diphosphate isomerase</fullName>
        <shortName evidence="11">IDI-2</shortName>
    </alternativeName>
</protein>